<reference evidence="3" key="1">
    <citation type="submission" date="2018-03" db="EMBL/GenBank/DDBJ databases">
        <authorList>
            <person name="Sun L."/>
            <person name="Liu H."/>
            <person name="Chen W."/>
            <person name="Huang K."/>
            <person name="Liu W."/>
            <person name="Gao X."/>
        </authorList>
    </citation>
    <scope>NUCLEOTIDE SEQUENCE [LARGE SCALE GENOMIC DNA]</scope>
    <source>
        <strain evidence="3">SH9</strain>
    </source>
</reference>
<name>A0A2T1HX57_9HYPH</name>
<comment type="caution">
    <text evidence="2">The sequence shown here is derived from an EMBL/GenBank/DDBJ whole genome shotgun (WGS) entry which is preliminary data.</text>
</comment>
<dbReference type="Proteomes" id="UP000239772">
    <property type="component" value="Unassembled WGS sequence"/>
</dbReference>
<organism evidence="2 3">
    <name type="scientific">Alsobacter soli</name>
    <dbReference type="NCBI Taxonomy" id="2109933"/>
    <lineage>
        <taxon>Bacteria</taxon>
        <taxon>Pseudomonadati</taxon>
        <taxon>Pseudomonadota</taxon>
        <taxon>Alphaproteobacteria</taxon>
        <taxon>Hyphomicrobiales</taxon>
        <taxon>Alsobacteraceae</taxon>
        <taxon>Alsobacter</taxon>
    </lineage>
</organism>
<sequence>MVKRLLSASEENRTMPTAQQTFTDENAARQAMRALIRRGYNKAGVALRRPANGGAFTVSVDVDAADTAAARILEQAARGSPTVSQAREMVTANPVGALVAAFVAGYAARLLLR</sequence>
<evidence type="ECO:0000313" key="2">
    <source>
        <dbReference type="EMBL" id="PSC06180.1"/>
    </source>
</evidence>
<keyword evidence="1" id="KW-0812">Transmembrane</keyword>
<dbReference type="EMBL" id="PVZS01000004">
    <property type="protein sequence ID" value="PSC06180.1"/>
    <property type="molecule type" value="Genomic_DNA"/>
</dbReference>
<keyword evidence="1" id="KW-0472">Membrane</keyword>
<gene>
    <name evidence="2" type="ORF">SLNSH_05110</name>
</gene>
<evidence type="ECO:0000313" key="3">
    <source>
        <dbReference type="Proteomes" id="UP000239772"/>
    </source>
</evidence>
<protein>
    <submittedName>
        <fullName evidence="2">Uncharacterized protein</fullName>
    </submittedName>
</protein>
<keyword evidence="3" id="KW-1185">Reference proteome</keyword>
<proteinExistence type="predicted"/>
<feature type="transmembrane region" description="Helical" evidence="1">
    <location>
        <begin position="95"/>
        <end position="112"/>
    </location>
</feature>
<accession>A0A2T1HX57</accession>
<evidence type="ECO:0000256" key="1">
    <source>
        <dbReference type="SAM" id="Phobius"/>
    </source>
</evidence>
<dbReference type="AlphaFoldDB" id="A0A2T1HX57"/>
<keyword evidence="1" id="KW-1133">Transmembrane helix</keyword>